<feature type="binding site" evidence="9">
    <location>
        <begin position="8"/>
        <end position="9"/>
    </location>
    <ligand>
        <name>ATP</name>
        <dbReference type="ChEBI" id="CHEBI:30616"/>
    </ligand>
</feature>
<dbReference type="EMBL" id="CP154795">
    <property type="protein sequence ID" value="XAN08134.1"/>
    <property type="molecule type" value="Genomic_DNA"/>
</dbReference>
<feature type="binding site" evidence="9">
    <location>
        <position position="40"/>
    </location>
    <ligand>
        <name>substrate</name>
    </ligand>
</feature>
<dbReference type="HAMAP" id="MF_00151">
    <property type="entry name" value="PPAT_bact"/>
    <property type="match status" value="1"/>
</dbReference>
<comment type="similarity">
    <text evidence="9">Belongs to the bacterial CoaD family.</text>
</comment>
<dbReference type="NCBIfam" id="TIGR01510">
    <property type="entry name" value="coaD_prev_kdtB"/>
    <property type="match status" value="1"/>
</dbReference>
<dbReference type="InterPro" id="IPR004821">
    <property type="entry name" value="Cyt_trans-like"/>
</dbReference>
<evidence type="ECO:0000256" key="2">
    <source>
        <dbReference type="ARBA" id="ARBA00022679"/>
    </source>
</evidence>
<evidence type="ECO:0000313" key="11">
    <source>
        <dbReference type="EMBL" id="XAN08134.1"/>
    </source>
</evidence>
<keyword evidence="1 9" id="KW-0963">Cytoplasm</keyword>
<comment type="subcellular location">
    <subcellularLocation>
        <location evidence="9">Cytoplasm</location>
    </subcellularLocation>
</comment>
<keyword evidence="6 9" id="KW-0460">Magnesium</keyword>
<evidence type="ECO:0000256" key="3">
    <source>
        <dbReference type="ARBA" id="ARBA00022695"/>
    </source>
</evidence>
<keyword evidence="5 9" id="KW-0067">ATP-binding</keyword>
<dbReference type="RefSeq" id="WP_425309590.1">
    <property type="nucleotide sequence ID" value="NZ_CP154795.1"/>
</dbReference>
<keyword evidence="3 9" id="KW-0548">Nucleotidyltransferase</keyword>
<dbReference type="Pfam" id="PF01467">
    <property type="entry name" value="CTP_transf_like"/>
    <property type="match status" value="1"/>
</dbReference>
<feature type="binding site" evidence="9">
    <location>
        <begin position="87"/>
        <end position="89"/>
    </location>
    <ligand>
        <name>ATP</name>
        <dbReference type="ChEBI" id="CHEBI:30616"/>
    </ligand>
</feature>
<dbReference type="InterPro" id="IPR001980">
    <property type="entry name" value="PPAT"/>
</dbReference>
<dbReference type="Proteomes" id="UP001442841">
    <property type="component" value="Chromosome"/>
</dbReference>
<evidence type="ECO:0000256" key="1">
    <source>
        <dbReference type="ARBA" id="ARBA00022490"/>
    </source>
</evidence>
<dbReference type="InterPro" id="IPR014729">
    <property type="entry name" value="Rossmann-like_a/b/a_fold"/>
</dbReference>
<dbReference type="EC" id="2.7.7.3" evidence="9"/>
<proteinExistence type="inferred from homology"/>
<comment type="pathway">
    <text evidence="9">Cofactor biosynthesis; coenzyme A biosynthesis; CoA from (R)-pantothenate: step 4/5.</text>
</comment>
<evidence type="ECO:0000259" key="10">
    <source>
        <dbReference type="Pfam" id="PF01467"/>
    </source>
</evidence>
<feature type="binding site" evidence="9">
    <location>
        <position position="97"/>
    </location>
    <ligand>
        <name>ATP</name>
        <dbReference type="ChEBI" id="CHEBI:30616"/>
    </ligand>
</feature>
<keyword evidence="4 9" id="KW-0547">Nucleotide-binding</keyword>
<comment type="catalytic activity">
    <reaction evidence="8 9">
        <text>(R)-4'-phosphopantetheine + ATP + H(+) = 3'-dephospho-CoA + diphosphate</text>
        <dbReference type="Rhea" id="RHEA:19801"/>
        <dbReference type="ChEBI" id="CHEBI:15378"/>
        <dbReference type="ChEBI" id="CHEBI:30616"/>
        <dbReference type="ChEBI" id="CHEBI:33019"/>
        <dbReference type="ChEBI" id="CHEBI:57328"/>
        <dbReference type="ChEBI" id="CHEBI:61723"/>
        <dbReference type="EC" id="2.7.7.3"/>
    </reaction>
</comment>
<dbReference type="Gene3D" id="3.40.50.620">
    <property type="entry name" value="HUPs"/>
    <property type="match status" value="1"/>
</dbReference>
<evidence type="ECO:0000256" key="4">
    <source>
        <dbReference type="ARBA" id="ARBA00022741"/>
    </source>
</evidence>
<keyword evidence="7 9" id="KW-0173">Coenzyme A biosynthesis</keyword>
<feature type="binding site" evidence="9">
    <location>
        <begin position="121"/>
        <end position="127"/>
    </location>
    <ligand>
        <name>ATP</name>
        <dbReference type="ChEBI" id="CHEBI:30616"/>
    </ligand>
</feature>
<evidence type="ECO:0000256" key="7">
    <source>
        <dbReference type="ARBA" id="ARBA00022993"/>
    </source>
</evidence>
<dbReference type="CDD" id="cd02163">
    <property type="entry name" value="PPAT"/>
    <property type="match status" value="1"/>
</dbReference>
<organism evidence="11 12">
    <name type="scientific">Ammonicoccus fulvus</name>
    <dbReference type="NCBI Taxonomy" id="3138240"/>
    <lineage>
        <taxon>Bacteria</taxon>
        <taxon>Bacillati</taxon>
        <taxon>Actinomycetota</taxon>
        <taxon>Actinomycetes</taxon>
        <taxon>Propionibacteriales</taxon>
        <taxon>Propionibacteriaceae</taxon>
        <taxon>Ammonicoccus</taxon>
    </lineage>
</organism>
<dbReference type="PANTHER" id="PTHR21342">
    <property type="entry name" value="PHOSPHOPANTETHEINE ADENYLYLTRANSFERASE"/>
    <property type="match status" value="1"/>
</dbReference>
<comment type="subunit">
    <text evidence="9">Homohexamer.</text>
</comment>
<evidence type="ECO:0000313" key="12">
    <source>
        <dbReference type="Proteomes" id="UP001442841"/>
    </source>
</evidence>
<feature type="binding site" evidence="9">
    <location>
        <position position="72"/>
    </location>
    <ligand>
        <name>substrate</name>
    </ligand>
</feature>
<feature type="binding site" evidence="9">
    <location>
        <position position="8"/>
    </location>
    <ligand>
        <name>substrate</name>
    </ligand>
</feature>
<feature type="domain" description="Cytidyltransferase-like" evidence="10">
    <location>
        <begin position="4"/>
        <end position="131"/>
    </location>
</feature>
<dbReference type="SUPFAM" id="SSF52374">
    <property type="entry name" value="Nucleotidylyl transferase"/>
    <property type="match status" value="1"/>
</dbReference>
<name>A0ABZ3FTQ7_9ACTN</name>
<feature type="binding site" evidence="9">
    <location>
        <position position="16"/>
    </location>
    <ligand>
        <name>ATP</name>
        <dbReference type="ChEBI" id="CHEBI:30616"/>
    </ligand>
</feature>
<evidence type="ECO:0000256" key="8">
    <source>
        <dbReference type="ARBA" id="ARBA00029346"/>
    </source>
</evidence>
<feature type="site" description="Transition state stabilizer" evidence="9">
    <location>
        <position position="16"/>
    </location>
</feature>
<evidence type="ECO:0000256" key="6">
    <source>
        <dbReference type="ARBA" id="ARBA00022842"/>
    </source>
</evidence>
<sequence>MKAICPGSFDPVTFGHLDIVSRTSQMFDEVIVAVGHNMSKSGLFQPHERVDMIRECVADLPNVSVVLFQGLLVDYCRAHDIGVIAKGLRFGADFDYELQMSQMNSHLSGVDTMFLPTSAQWSFVSSSLVREVALLGGDIGALVPPPVIDRIRRKLDERAALKEEA</sequence>
<feature type="binding site" evidence="9">
    <location>
        <position position="86"/>
    </location>
    <ligand>
        <name>substrate</name>
    </ligand>
</feature>
<dbReference type="PANTHER" id="PTHR21342:SF1">
    <property type="entry name" value="PHOSPHOPANTETHEINE ADENYLYLTRANSFERASE"/>
    <property type="match status" value="1"/>
</dbReference>
<dbReference type="PRINTS" id="PR01020">
    <property type="entry name" value="LPSBIOSNTHSS"/>
</dbReference>
<keyword evidence="12" id="KW-1185">Reference proteome</keyword>
<reference evidence="11 12" key="1">
    <citation type="submission" date="2024-04" db="EMBL/GenBank/DDBJ databases">
        <title>Isolation of an actinomycete strain from pig manure.</title>
        <authorList>
            <person name="Gong T."/>
            <person name="Yu Z."/>
            <person name="An M."/>
            <person name="Wei C."/>
            <person name="Yang W."/>
            <person name="Liu L."/>
        </authorList>
    </citation>
    <scope>NUCLEOTIDE SEQUENCE [LARGE SCALE GENOMIC DNA]</scope>
    <source>
        <strain evidence="11 12">ZF39</strain>
    </source>
</reference>
<accession>A0ABZ3FTQ7</accession>
<gene>
    <name evidence="9 11" type="primary">coaD</name>
    <name evidence="11" type="ORF">AADG42_12755</name>
</gene>
<protein>
    <recommendedName>
        <fullName evidence="9">Phosphopantetheine adenylyltransferase</fullName>
        <ecNumber evidence="9">2.7.7.3</ecNumber>
    </recommendedName>
    <alternativeName>
        <fullName evidence="9">Dephospho-CoA pyrophosphorylase</fullName>
    </alternativeName>
    <alternativeName>
        <fullName evidence="9">Pantetheine-phosphate adenylyltransferase</fullName>
        <shortName evidence="9">PPAT</shortName>
    </alternativeName>
</protein>
<dbReference type="GO" id="GO:0004595">
    <property type="term" value="F:pantetheine-phosphate adenylyltransferase activity"/>
    <property type="evidence" value="ECO:0007669"/>
    <property type="project" value="UniProtKB-EC"/>
</dbReference>
<evidence type="ECO:0000256" key="9">
    <source>
        <dbReference type="HAMAP-Rule" id="MF_00151"/>
    </source>
</evidence>
<comment type="function">
    <text evidence="9">Reversibly transfers an adenylyl group from ATP to 4'-phosphopantetheine, yielding dephospho-CoA (dPCoA) and pyrophosphate.</text>
</comment>
<keyword evidence="2 9" id="KW-0808">Transferase</keyword>
<dbReference type="NCBIfam" id="TIGR00125">
    <property type="entry name" value="cyt_tran_rel"/>
    <property type="match status" value="1"/>
</dbReference>
<comment type="cofactor">
    <cofactor evidence="9">
        <name>Mg(2+)</name>
        <dbReference type="ChEBI" id="CHEBI:18420"/>
    </cofactor>
</comment>
<evidence type="ECO:0000256" key="5">
    <source>
        <dbReference type="ARBA" id="ARBA00022840"/>
    </source>
</evidence>